<comment type="caution">
    <text evidence="2">The sequence shown here is derived from an EMBL/GenBank/DDBJ whole genome shotgun (WGS) entry which is preliminary data.</text>
</comment>
<proteinExistence type="predicted"/>
<feature type="compositionally biased region" description="Low complexity" evidence="1">
    <location>
        <begin position="113"/>
        <end position="126"/>
    </location>
</feature>
<evidence type="ECO:0000313" key="2">
    <source>
        <dbReference type="EMBL" id="GMH80605.1"/>
    </source>
</evidence>
<gene>
    <name evidence="2" type="ORF">TrST_g633</name>
</gene>
<reference evidence="3" key="1">
    <citation type="journal article" date="2023" name="Commun. Biol.">
        <title>Genome analysis of Parmales, the sister group of diatoms, reveals the evolutionary specialization of diatoms from phago-mixotrophs to photoautotrophs.</title>
        <authorList>
            <person name="Ban H."/>
            <person name="Sato S."/>
            <person name="Yoshikawa S."/>
            <person name="Yamada K."/>
            <person name="Nakamura Y."/>
            <person name="Ichinomiya M."/>
            <person name="Sato N."/>
            <person name="Blanc-Mathieu R."/>
            <person name="Endo H."/>
            <person name="Kuwata A."/>
            <person name="Ogata H."/>
        </authorList>
    </citation>
    <scope>NUCLEOTIDE SEQUENCE [LARGE SCALE GENOMIC DNA]</scope>
    <source>
        <strain evidence="3">NIES 3701</strain>
    </source>
</reference>
<evidence type="ECO:0000256" key="1">
    <source>
        <dbReference type="SAM" id="MobiDB-lite"/>
    </source>
</evidence>
<evidence type="ECO:0000313" key="3">
    <source>
        <dbReference type="Proteomes" id="UP001165085"/>
    </source>
</evidence>
<organism evidence="2 3">
    <name type="scientific">Triparma strigata</name>
    <dbReference type="NCBI Taxonomy" id="1606541"/>
    <lineage>
        <taxon>Eukaryota</taxon>
        <taxon>Sar</taxon>
        <taxon>Stramenopiles</taxon>
        <taxon>Ochrophyta</taxon>
        <taxon>Bolidophyceae</taxon>
        <taxon>Parmales</taxon>
        <taxon>Triparmaceae</taxon>
        <taxon>Triparma</taxon>
    </lineage>
</organism>
<dbReference type="OrthoDB" id="203880at2759"/>
<accession>A0A9W7B6Q0</accession>
<name>A0A9W7B6Q0_9STRA</name>
<dbReference type="AlphaFoldDB" id="A0A9W7B6Q0"/>
<sequence length="519" mass="58223">MEYSITPSPSPPLLPSTLSVKISLPQLQSLSSLDLSVLPPSEGYSTSRLQLEFEPGNSEIIELEYAVTRDSEPKAKWSKKRKELKVLICVSSISEELSRTSVRPPVPPPVTKAPVISSSSRSSISPIAPPPVTRAPVTSSLSQSSKTFFPQCSSLFGSTRHFEDLIEATQDYRQQPCLETVTRIGEFIFKGCLEAGREDMVRELSGCFRNTLPEGEMREGFEEFINSKLGQKKEEEEEVKWKKKDIKAEIVDDAAQKILEYVCSTGQMPEEEEEEEDKRELYAMKSDYLPLAVFEKLQENVRKHPGLLNTSSSSLGVGFDTTKGFIFRFSYKGVEKFKEHEWGKCLVPFFDEAREEGMSAYVLNVLFCPPTYGDGGGSYSVNFHKDATLALTPEAALSGVKQRLAHSVSVLYLDVPDGMEGGELVLRNVDREALRGEERYGRGKEGVEIEVDAVVEPKNNFSVKFRGDAEHAVKTFRNTTMGRVSLVLEQYKVPVGDKGWLLEFELVEPGKYKRERYEE</sequence>
<keyword evidence="3" id="KW-1185">Reference proteome</keyword>
<feature type="region of interest" description="Disordered" evidence="1">
    <location>
        <begin position="100"/>
        <end position="131"/>
    </location>
</feature>
<protein>
    <submittedName>
        <fullName evidence="2">Uncharacterized protein</fullName>
    </submittedName>
</protein>
<dbReference type="EMBL" id="BRXY01000247">
    <property type="protein sequence ID" value="GMH80605.1"/>
    <property type="molecule type" value="Genomic_DNA"/>
</dbReference>
<dbReference type="Proteomes" id="UP001165085">
    <property type="component" value="Unassembled WGS sequence"/>
</dbReference>